<feature type="region of interest" description="Disordered" evidence="1">
    <location>
        <begin position="55"/>
        <end position="95"/>
    </location>
</feature>
<organism evidence="2 3">
    <name type="scientific">Romanomermis culicivorax</name>
    <name type="common">Nematode worm</name>
    <dbReference type="NCBI Taxonomy" id="13658"/>
    <lineage>
        <taxon>Eukaryota</taxon>
        <taxon>Metazoa</taxon>
        <taxon>Ecdysozoa</taxon>
        <taxon>Nematoda</taxon>
        <taxon>Enoplea</taxon>
        <taxon>Dorylaimia</taxon>
        <taxon>Mermithida</taxon>
        <taxon>Mermithoidea</taxon>
        <taxon>Mermithidae</taxon>
        <taxon>Romanomermis</taxon>
    </lineage>
</organism>
<feature type="compositionally biased region" description="Basic and acidic residues" evidence="1">
    <location>
        <begin position="57"/>
        <end position="75"/>
    </location>
</feature>
<evidence type="ECO:0000313" key="2">
    <source>
        <dbReference type="Proteomes" id="UP000887565"/>
    </source>
</evidence>
<keyword evidence="2" id="KW-1185">Reference proteome</keyword>
<evidence type="ECO:0000313" key="3">
    <source>
        <dbReference type="WBParaSite" id="nRc.2.0.1.t13324-RA"/>
    </source>
</evidence>
<protein>
    <submittedName>
        <fullName evidence="3">Uncharacterized protein</fullName>
    </submittedName>
</protein>
<name>A0A915IHP1_ROMCU</name>
<evidence type="ECO:0000256" key="1">
    <source>
        <dbReference type="SAM" id="MobiDB-lite"/>
    </source>
</evidence>
<accession>A0A915IHP1</accession>
<proteinExistence type="predicted"/>
<sequence>MLNYRRQTISQCDRNQLSYRLNLRSVAEDDIASFLGPSRHNSLVKRHIGGKVRRTNSRQEKKLPMVAKPDEKNNGDDLLNAQKNCFRSVPPKKPV</sequence>
<dbReference type="Proteomes" id="UP000887565">
    <property type="component" value="Unplaced"/>
</dbReference>
<dbReference type="WBParaSite" id="nRc.2.0.1.t13324-RA">
    <property type="protein sequence ID" value="nRc.2.0.1.t13324-RA"/>
    <property type="gene ID" value="nRc.2.0.1.g13324"/>
</dbReference>
<reference evidence="3" key="1">
    <citation type="submission" date="2022-11" db="UniProtKB">
        <authorList>
            <consortium name="WormBaseParasite"/>
        </authorList>
    </citation>
    <scope>IDENTIFICATION</scope>
</reference>
<dbReference type="AlphaFoldDB" id="A0A915IHP1"/>